<protein>
    <recommendedName>
        <fullName evidence="3">DUF1652 domain-containing protein</fullName>
    </recommendedName>
</protein>
<accession>A0A5E7A288</accession>
<sequence>MISALELRHIIESGLLPRSCTCTVNPKGALLIKMIEPSSGHVELFVPGVLAPELTSSRAISNLISELRIEIAARQNAVCVNAAVNGGLAASEPTRSRRFKSY</sequence>
<reference evidence="1 2" key="1">
    <citation type="submission" date="2019-09" db="EMBL/GenBank/DDBJ databases">
        <authorList>
            <person name="Chandra G."/>
            <person name="Truman W A."/>
        </authorList>
    </citation>
    <scope>NUCLEOTIDE SEQUENCE [LARGE SCALE GENOMIC DNA]</scope>
    <source>
        <strain evidence="1">PS710</strain>
    </source>
</reference>
<gene>
    <name evidence="1" type="ORF">PS710_00548</name>
</gene>
<proteinExistence type="predicted"/>
<evidence type="ECO:0008006" key="3">
    <source>
        <dbReference type="Google" id="ProtNLM"/>
    </source>
</evidence>
<dbReference type="InterPro" id="IPR012448">
    <property type="entry name" value="DUF1652"/>
</dbReference>
<dbReference type="EMBL" id="CABVHW010000001">
    <property type="protein sequence ID" value="VVN72846.1"/>
    <property type="molecule type" value="Genomic_DNA"/>
</dbReference>
<evidence type="ECO:0000313" key="1">
    <source>
        <dbReference type="EMBL" id="VVN72846.1"/>
    </source>
</evidence>
<evidence type="ECO:0000313" key="2">
    <source>
        <dbReference type="Proteomes" id="UP000381093"/>
    </source>
</evidence>
<organism evidence="1 2">
    <name type="scientific">Pseudomonas fluorescens</name>
    <dbReference type="NCBI Taxonomy" id="294"/>
    <lineage>
        <taxon>Bacteria</taxon>
        <taxon>Pseudomonadati</taxon>
        <taxon>Pseudomonadota</taxon>
        <taxon>Gammaproteobacteria</taxon>
        <taxon>Pseudomonadales</taxon>
        <taxon>Pseudomonadaceae</taxon>
        <taxon>Pseudomonas</taxon>
    </lineage>
</organism>
<dbReference type="Proteomes" id="UP000381093">
    <property type="component" value="Unassembled WGS sequence"/>
</dbReference>
<dbReference type="RefSeq" id="WP_150763060.1">
    <property type="nucleotide sequence ID" value="NZ_CABVHW010000001.1"/>
</dbReference>
<dbReference type="AlphaFoldDB" id="A0A5E7A288"/>
<dbReference type="Pfam" id="PF07865">
    <property type="entry name" value="DUF1652"/>
    <property type="match status" value="1"/>
</dbReference>
<name>A0A5E7A288_PSEFL</name>